<comment type="subcellular location">
    <subcellularLocation>
        <location evidence="1">Cell membrane</location>
        <topology evidence="1">Peripheral membrane protein</topology>
    </subcellularLocation>
</comment>
<keyword evidence="5" id="KW-0547">Nucleotide-binding</keyword>
<evidence type="ECO:0000256" key="1">
    <source>
        <dbReference type="ARBA" id="ARBA00004202"/>
    </source>
</evidence>
<dbReference type="InterPro" id="IPR017871">
    <property type="entry name" value="ABC_transporter-like_CS"/>
</dbReference>
<gene>
    <name evidence="10" type="ORF">QPL79_05370</name>
</gene>
<dbReference type="PANTHER" id="PTHR43297:SF14">
    <property type="entry name" value="ATPASE AAA-TYPE CORE DOMAIN-CONTAINING PROTEIN"/>
    <property type="match status" value="1"/>
</dbReference>
<evidence type="ECO:0000313" key="10">
    <source>
        <dbReference type="EMBL" id="MDK6028787.1"/>
    </source>
</evidence>
<dbReference type="GO" id="GO:0005524">
    <property type="term" value="F:ATP binding"/>
    <property type="evidence" value="ECO:0007669"/>
    <property type="project" value="UniProtKB-KW"/>
</dbReference>
<keyword evidence="2" id="KW-0813">Transport</keyword>
<dbReference type="Proteomes" id="UP001529235">
    <property type="component" value="Unassembled WGS sequence"/>
</dbReference>
<protein>
    <submittedName>
        <fullName evidence="10">ABC transporter ATP-binding protein</fullName>
    </submittedName>
</protein>
<evidence type="ECO:0000256" key="2">
    <source>
        <dbReference type="ARBA" id="ARBA00022448"/>
    </source>
</evidence>
<dbReference type="InterPro" id="IPR027417">
    <property type="entry name" value="P-loop_NTPase"/>
</dbReference>
<feature type="domain" description="ABC transporter" evidence="9">
    <location>
        <begin position="5"/>
        <end position="254"/>
    </location>
</feature>
<reference evidence="10 11" key="1">
    <citation type="submission" date="2023-05" db="EMBL/GenBank/DDBJ databases">
        <title>A new hyperthermophilic archaea 'Ignisphaera cupida' sp. nov. and description of the family 'Ignisphaeraceae' fam. nov.</title>
        <authorList>
            <person name="Podosokorskaya O.A."/>
            <person name="Elcheninov A.G."/>
            <person name="Klukina A."/>
            <person name="Merkel A.Y."/>
        </authorList>
    </citation>
    <scope>NUCLEOTIDE SEQUENCE [LARGE SCALE GENOMIC DNA]</scope>
    <source>
        <strain evidence="10 11">4213-co</strain>
    </source>
</reference>
<accession>A0ABD4Z774</accession>
<dbReference type="InterPro" id="IPR003439">
    <property type="entry name" value="ABC_transporter-like_ATP-bd"/>
</dbReference>
<dbReference type="Pfam" id="PF08352">
    <property type="entry name" value="oligo_HPY"/>
    <property type="match status" value="1"/>
</dbReference>
<dbReference type="PROSITE" id="PS00211">
    <property type="entry name" value="ABC_TRANSPORTER_1"/>
    <property type="match status" value="1"/>
</dbReference>
<comment type="caution">
    <text evidence="10">The sequence shown here is derived from an EMBL/GenBank/DDBJ whole genome shotgun (WGS) entry which is preliminary data.</text>
</comment>
<dbReference type="Pfam" id="PF00005">
    <property type="entry name" value="ABC_tran"/>
    <property type="match status" value="1"/>
</dbReference>
<keyword evidence="4" id="KW-0997">Cell inner membrane</keyword>
<dbReference type="PANTHER" id="PTHR43297">
    <property type="entry name" value="OLIGOPEPTIDE TRANSPORT ATP-BINDING PROTEIN APPD"/>
    <property type="match status" value="1"/>
</dbReference>
<proteinExistence type="predicted"/>
<sequence length="318" mass="35515">MVLAIESNNLYIGYESEENLILWVVEDLSLEIEHGTTFCLIGESGCGKSTIGNAVAGLLPPYARTKGKLSIFGHTVIDGDSRRFNGVRGRVVVKIPQDPASSLNPFMTIGEQLSLAIKHYYPKLGNGDVKNKVFELLEDVKLEKNVFDLYPHQLSGGMKQRAAIALALASEPRILVADEPTSALDAYLRISIANLLKKLQKEWELTLVFITHDVSIARHVCDSIAVIYAGRVVELGEASKVLNKPMHPYTELLLMAIPRRLSRERLVDIPGMPPPPGKYPSGCKFHPRCPYVFDKCRLLEPLLKKLDSEAVRCWKYYE</sequence>
<keyword evidence="3" id="KW-1003">Cell membrane</keyword>
<dbReference type="InterPro" id="IPR013563">
    <property type="entry name" value="Oligopep_ABC_C"/>
</dbReference>
<name>A0ABD4Z774_9CREN</name>
<keyword evidence="7" id="KW-1278">Translocase</keyword>
<dbReference type="InterPro" id="IPR003593">
    <property type="entry name" value="AAA+_ATPase"/>
</dbReference>
<keyword evidence="8" id="KW-0472">Membrane</keyword>
<dbReference type="AlphaFoldDB" id="A0ABD4Z774"/>
<dbReference type="InterPro" id="IPR050388">
    <property type="entry name" value="ABC_Ni/Peptide_Import"/>
</dbReference>
<organism evidence="10 11">
    <name type="scientific">Ignisphaera cupida</name>
    <dbReference type="NCBI Taxonomy" id="3050454"/>
    <lineage>
        <taxon>Archaea</taxon>
        <taxon>Thermoproteota</taxon>
        <taxon>Thermoprotei</taxon>
        <taxon>Desulfurococcales</taxon>
        <taxon>Desulfurococcaceae</taxon>
        <taxon>Ignisphaera</taxon>
    </lineage>
</organism>
<keyword evidence="6 10" id="KW-0067">ATP-binding</keyword>
<evidence type="ECO:0000256" key="4">
    <source>
        <dbReference type="ARBA" id="ARBA00022519"/>
    </source>
</evidence>
<dbReference type="NCBIfam" id="TIGR01727">
    <property type="entry name" value="oligo_HPY"/>
    <property type="match status" value="1"/>
</dbReference>
<evidence type="ECO:0000256" key="5">
    <source>
        <dbReference type="ARBA" id="ARBA00022741"/>
    </source>
</evidence>
<dbReference type="CDD" id="cd03257">
    <property type="entry name" value="ABC_NikE_OppD_transporters"/>
    <property type="match status" value="1"/>
</dbReference>
<dbReference type="EMBL" id="JASNVW010000003">
    <property type="protein sequence ID" value="MDK6028787.1"/>
    <property type="molecule type" value="Genomic_DNA"/>
</dbReference>
<dbReference type="Gene3D" id="3.40.50.300">
    <property type="entry name" value="P-loop containing nucleotide triphosphate hydrolases"/>
    <property type="match status" value="1"/>
</dbReference>
<evidence type="ECO:0000256" key="3">
    <source>
        <dbReference type="ARBA" id="ARBA00022475"/>
    </source>
</evidence>
<dbReference type="PROSITE" id="PS50893">
    <property type="entry name" value="ABC_TRANSPORTER_2"/>
    <property type="match status" value="1"/>
</dbReference>
<evidence type="ECO:0000259" key="9">
    <source>
        <dbReference type="PROSITE" id="PS50893"/>
    </source>
</evidence>
<dbReference type="SMART" id="SM00382">
    <property type="entry name" value="AAA"/>
    <property type="match status" value="1"/>
</dbReference>
<keyword evidence="11" id="KW-1185">Reference proteome</keyword>
<evidence type="ECO:0000256" key="8">
    <source>
        <dbReference type="ARBA" id="ARBA00023136"/>
    </source>
</evidence>
<dbReference type="GO" id="GO:0005886">
    <property type="term" value="C:plasma membrane"/>
    <property type="evidence" value="ECO:0007669"/>
    <property type="project" value="UniProtKB-SubCell"/>
</dbReference>
<dbReference type="RefSeq" id="WP_285273773.1">
    <property type="nucleotide sequence ID" value="NZ_JASNVW010000003.1"/>
</dbReference>
<evidence type="ECO:0000256" key="6">
    <source>
        <dbReference type="ARBA" id="ARBA00022840"/>
    </source>
</evidence>
<dbReference type="SUPFAM" id="SSF52540">
    <property type="entry name" value="P-loop containing nucleoside triphosphate hydrolases"/>
    <property type="match status" value="1"/>
</dbReference>
<evidence type="ECO:0000256" key="7">
    <source>
        <dbReference type="ARBA" id="ARBA00022967"/>
    </source>
</evidence>
<evidence type="ECO:0000313" key="11">
    <source>
        <dbReference type="Proteomes" id="UP001529235"/>
    </source>
</evidence>